<organism evidence="2 3">
    <name type="scientific">Mucuna pruriens</name>
    <name type="common">Velvet bean</name>
    <name type="synonym">Dolichos pruriens</name>
    <dbReference type="NCBI Taxonomy" id="157652"/>
    <lineage>
        <taxon>Eukaryota</taxon>
        <taxon>Viridiplantae</taxon>
        <taxon>Streptophyta</taxon>
        <taxon>Embryophyta</taxon>
        <taxon>Tracheophyta</taxon>
        <taxon>Spermatophyta</taxon>
        <taxon>Magnoliopsida</taxon>
        <taxon>eudicotyledons</taxon>
        <taxon>Gunneridae</taxon>
        <taxon>Pentapetalae</taxon>
        <taxon>rosids</taxon>
        <taxon>fabids</taxon>
        <taxon>Fabales</taxon>
        <taxon>Fabaceae</taxon>
        <taxon>Papilionoideae</taxon>
        <taxon>50 kb inversion clade</taxon>
        <taxon>NPAAA clade</taxon>
        <taxon>indigoferoid/millettioid clade</taxon>
        <taxon>Phaseoleae</taxon>
        <taxon>Mucuna</taxon>
    </lineage>
</organism>
<evidence type="ECO:0000313" key="2">
    <source>
        <dbReference type="EMBL" id="RDX86999.1"/>
    </source>
</evidence>
<comment type="caution">
    <text evidence="2">The sequence shown here is derived from an EMBL/GenBank/DDBJ whole genome shotgun (WGS) entry which is preliminary data.</text>
</comment>
<accession>A0A371G8X8</accession>
<gene>
    <name evidence="2" type="ORF">CR513_31604</name>
</gene>
<protein>
    <submittedName>
        <fullName evidence="2">Uncharacterized protein</fullName>
    </submittedName>
</protein>
<dbReference type="AlphaFoldDB" id="A0A371G8X8"/>
<sequence length="107" mass="11933">MILVEVGEPTLKRSQFNLEDNSDAFWEDHDLVKEAREQACTSDKPTWSGGRRETLGRKVERASSQPIGNDHLESKNHSAMTHAGLEKLDGRNSSVETCPLETAARNL</sequence>
<dbReference type="EMBL" id="QJKJ01006361">
    <property type="protein sequence ID" value="RDX86999.1"/>
    <property type="molecule type" value="Genomic_DNA"/>
</dbReference>
<keyword evidence="3" id="KW-1185">Reference proteome</keyword>
<evidence type="ECO:0000256" key="1">
    <source>
        <dbReference type="SAM" id="MobiDB-lite"/>
    </source>
</evidence>
<dbReference type="Proteomes" id="UP000257109">
    <property type="component" value="Unassembled WGS sequence"/>
</dbReference>
<name>A0A371G8X8_MUCPR</name>
<feature type="non-terminal residue" evidence="2">
    <location>
        <position position="1"/>
    </location>
</feature>
<proteinExistence type="predicted"/>
<evidence type="ECO:0000313" key="3">
    <source>
        <dbReference type="Proteomes" id="UP000257109"/>
    </source>
</evidence>
<reference evidence="2" key="1">
    <citation type="submission" date="2018-05" db="EMBL/GenBank/DDBJ databases">
        <title>Draft genome of Mucuna pruriens seed.</title>
        <authorList>
            <person name="Nnadi N.E."/>
            <person name="Vos R."/>
            <person name="Hasami M.H."/>
            <person name="Devisetty U.K."/>
            <person name="Aguiy J.C."/>
        </authorList>
    </citation>
    <scope>NUCLEOTIDE SEQUENCE [LARGE SCALE GENOMIC DNA]</scope>
    <source>
        <strain evidence="2">JCA_2017</strain>
    </source>
</reference>
<feature type="region of interest" description="Disordered" evidence="1">
    <location>
        <begin position="38"/>
        <end position="107"/>
    </location>
</feature>
<feature type="compositionally biased region" description="Basic and acidic residues" evidence="1">
    <location>
        <begin position="50"/>
        <end position="61"/>
    </location>
</feature>